<dbReference type="PANTHER" id="PTHR36923">
    <property type="entry name" value="FERREDOXIN"/>
    <property type="match status" value="1"/>
</dbReference>
<keyword evidence="7" id="KW-0003">3Fe-4S</keyword>
<dbReference type="Proteomes" id="UP000646523">
    <property type="component" value="Unassembled WGS sequence"/>
</dbReference>
<evidence type="ECO:0000313" key="8">
    <source>
        <dbReference type="EMBL" id="GGO81622.1"/>
    </source>
</evidence>
<evidence type="ECO:0008006" key="10">
    <source>
        <dbReference type="Google" id="ProtNLM"/>
    </source>
</evidence>
<keyword evidence="4" id="KW-0249">Electron transport</keyword>
<protein>
    <recommendedName>
        <fullName evidence="10">Ferredoxin</fullName>
    </recommendedName>
</protein>
<proteinExistence type="predicted"/>
<sequence>MRIVVDRPRCEGHGLCEEAAPRLMHLDDDGELVLDREEIDEADAALANAAVRVCPVAALRIA</sequence>
<dbReference type="AlphaFoldDB" id="A0A917ZFM9"/>
<dbReference type="Pfam" id="PF13459">
    <property type="entry name" value="Fer4_15"/>
    <property type="match status" value="1"/>
</dbReference>
<evidence type="ECO:0000256" key="1">
    <source>
        <dbReference type="ARBA" id="ARBA00001927"/>
    </source>
</evidence>
<dbReference type="InterPro" id="IPR051269">
    <property type="entry name" value="Fe-S_cluster_ET"/>
</dbReference>
<dbReference type="GO" id="GO:0046872">
    <property type="term" value="F:metal ion binding"/>
    <property type="evidence" value="ECO:0007669"/>
    <property type="project" value="UniProtKB-KW"/>
</dbReference>
<dbReference type="PANTHER" id="PTHR36923:SF3">
    <property type="entry name" value="FERREDOXIN"/>
    <property type="match status" value="1"/>
</dbReference>
<evidence type="ECO:0000256" key="4">
    <source>
        <dbReference type="ARBA" id="ARBA00022982"/>
    </source>
</evidence>
<comment type="caution">
    <text evidence="8">The sequence shown here is derived from an EMBL/GenBank/DDBJ whole genome shotgun (WGS) entry which is preliminary data.</text>
</comment>
<organism evidence="8 9">
    <name type="scientific">Nonomuraea cavernae</name>
    <dbReference type="NCBI Taxonomy" id="2045107"/>
    <lineage>
        <taxon>Bacteria</taxon>
        <taxon>Bacillati</taxon>
        <taxon>Actinomycetota</taxon>
        <taxon>Actinomycetes</taxon>
        <taxon>Streptosporangiales</taxon>
        <taxon>Streptosporangiaceae</taxon>
        <taxon>Nonomuraea</taxon>
    </lineage>
</organism>
<evidence type="ECO:0000256" key="6">
    <source>
        <dbReference type="ARBA" id="ARBA00023014"/>
    </source>
</evidence>
<reference evidence="8" key="1">
    <citation type="journal article" date="2014" name="Int. J. Syst. Evol. Microbiol.">
        <title>Complete genome sequence of Corynebacterium casei LMG S-19264T (=DSM 44701T), isolated from a smear-ripened cheese.</title>
        <authorList>
            <consortium name="US DOE Joint Genome Institute (JGI-PGF)"/>
            <person name="Walter F."/>
            <person name="Albersmeier A."/>
            <person name="Kalinowski J."/>
            <person name="Ruckert C."/>
        </authorList>
    </citation>
    <scope>NUCLEOTIDE SEQUENCE</scope>
    <source>
        <strain evidence="8">CGMCC 4.7368</strain>
    </source>
</reference>
<keyword evidence="5" id="KW-0408">Iron</keyword>
<evidence type="ECO:0000256" key="3">
    <source>
        <dbReference type="ARBA" id="ARBA00022723"/>
    </source>
</evidence>
<dbReference type="EMBL" id="BMNH01000038">
    <property type="protein sequence ID" value="GGO81622.1"/>
    <property type="molecule type" value="Genomic_DNA"/>
</dbReference>
<name>A0A917ZFM9_9ACTN</name>
<evidence type="ECO:0000313" key="9">
    <source>
        <dbReference type="Proteomes" id="UP000646523"/>
    </source>
</evidence>
<keyword evidence="9" id="KW-1185">Reference proteome</keyword>
<keyword evidence="3" id="KW-0479">Metal-binding</keyword>
<dbReference type="GO" id="GO:0051538">
    <property type="term" value="F:3 iron, 4 sulfur cluster binding"/>
    <property type="evidence" value="ECO:0007669"/>
    <property type="project" value="UniProtKB-KW"/>
</dbReference>
<dbReference type="Gene3D" id="3.30.70.20">
    <property type="match status" value="1"/>
</dbReference>
<dbReference type="RefSeq" id="WP_189128612.1">
    <property type="nucleotide sequence ID" value="NZ_BMNH01000038.1"/>
</dbReference>
<comment type="cofactor">
    <cofactor evidence="1">
        <name>[3Fe-4S] cluster</name>
        <dbReference type="ChEBI" id="CHEBI:21137"/>
    </cofactor>
</comment>
<evidence type="ECO:0000256" key="7">
    <source>
        <dbReference type="ARBA" id="ARBA00023291"/>
    </source>
</evidence>
<dbReference type="SUPFAM" id="SSF54862">
    <property type="entry name" value="4Fe-4S ferredoxins"/>
    <property type="match status" value="1"/>
</dbReference>
<keyword evidence="2" id="KW-0813">Transport</keyword>
<accession>A0A917ZFM9</accession>
<gene>
    <name evidence="8" type="ORF">GCM10012289_71020</name>
</gene>
<keyword evidence="6" id="KW-0411">Iron-sulfur</keyword>
<evidence type="ECO:0000256" key="5">
    <source>
        <dbReference type="ARBA" id="ARBA00023004"/>
    </source>
</evidence>
<reference evidence="8" key="2">
    <citation type="submission" date="2020-09" db="EMBL/GenBank/DDBJ databases">
        <authorList>
            <person name="Sun Q."/>
            <person name="Zhou Y."/>
        </authorList>
    </citation>
    <scope>NUCLEOTIDE SEQUENCE</scope>
    <source>
        <strain evidence="8">CGMCC 4.7368</strain>
    </source>
</reference>
<evidence type="ECO:0000256" key="2">
    <source>
        <dbReference type="ARBA" id="ARBA00022448"/>
    </source>
</evidence>